<sequence>MRRAASLTAALVAAALATTTATAARAAPAGLHDEVGRALAAGIPGVVVRVDDGRRVTELVRQAGWTRADHHLRAGDEFRMASNTKTVTATLALQLDAEGVLDLDAPVERWLPGGVPNGGAITTRMLLNQTSGLFDYLDDVRALPLLTGRTTDPWAPADLLAVAFDHPPLFAPGERWDYSNTNYTLAGLVLESATGRSYESLVVDRITRPLGLRDTYLPRDARFAGRHAHGYEPDPEHLAPLFPPGAPIGEGFAGPRRHDHVDVTGIDLHPAWAAGGLVSTARDWQRFLGALMSGRLLPAGHLAELRDSVPRGNGDGYGLGVMEVHSPCGVAWGHSGGFPGYRSHHYTDPTGARAVTVLLTTTYDLARPEAAAAQRALVDAALCRMYGR</sequence>
<evidence type="ECO:0000313" key="3">
    <source>
        <dbReference type="EMBL" id="MFC5056897.1"/>
    </source>
</evidence>
<accession>A0ABV9Y5T7</accession>
<feature type="signal peptide" evidence="1">
    <location>
        <begin position="1"/>
        <end position="23"/>
    </location>
</feature>
<proteinExistence type="predicted"/>
<dbReference type="Pfam" id="PF00144">
    <property type="entry name" value="Beta-lactamase"/>
    <property type="match status" value="1"/>
</dbReference>
<dbReference type="EC" id="3.-.-.-" evidence="3"/>
<dbReference type="Gene3D" id="3.40.710.10">
    <property type="entry name" value="DD-peptidase/beta-lactamase superfamily"/>
    <property type="match status" value="1"/>
</dbReference>
<dbReference type="RefSeq" id="WP_344034636.1">
    <property type="nucleotide sequence ID" value="NZ_BAAAKE010000001.1"/>
</dbReference>
<organism evidence="3 4">
    <name type="scientific">Saccharothrix xinjiangensis</name>
    <dbReference type="NCBI Taxonomy" id="204798"/>
    <lineage>
        <taxon>Bacteria</taxon>
        <taxon>Bacillati</taxon>
        <taxon>Actinomycetota</taxon>
        <taxon>Actinomycetes</taxon>
        <taxon>Pseudonocardiales</taxon>
        <taxon>Pseudonocardiaceae</taxon>
        <taxon>Saccharothrix</taxon>
    </lineage>
</organism>
<reference evidence="4" key="1">
    <citation type="journal article" date="2019" name="Int. J. Syst. Evol. Microbiol.">
        <title>The Global Catalogue of Microorganisms (GCM) 10K type strain sequencing project: providing services to taxonomists for standard genome sequencing and annotation.</title>
        <authorList>
            <consortium name="The Broad Institute Genomics Platform"/>
            <consortium name="The Broad Institute Genome Sequencing Center for Infectious Disease"/>
            <person name="Wu L."/>
            <person name="Ma J."/>
        </authorList>
    </citation>
    <scope>NUCLEOTIDE SEQUENCE [LARGE SCALE GENOMIC DNA]</scope>
    <source>
        <strain evidence="4">KCTC 12848</strain>
    </source>
</reference>
<evidence type="ECO:0000256" key="1">
    <source>
        <dbReference type="SAM" id="SignalP"/>
    </source>
</evidence>
<dbReference type="PANTHER" id="PTHR46825:SF7">
    <property type="entry name" value="D-ALANYL-D-ALANINE CARBOXYPEPTIDASE"/>
    <property type="match status" value="1"/>
</dbReference>
<feature type="chain" id="PRO_5046595902" evidence="1">
    <location>
        <begin position="24"/>
        <end position="388"/>
    </location>
</feature>
<keyword evidence="3" id="KW-0378">Hydrolase</keyword>
<dbReference type="SUPFAM" id="SSF56601">
    <property type="entry name" value="beta-lactamase/transpeptidase-like"/>
    <property type="match status" value="1"/>
</dbReference>
<dbReference type="EMBL" id="JBHSJB010000023">
    <property type="protein sequence ID" value="MFC5056897.1"/>
    <property type="molecule type" value="Genomic_DNA"/>
</dbReference>
<name>A0ABV9Y5T7_9PSEU</name>
<feature type="domain" description="Beta-lactamase-related" evidence="2">
    <location>
        <begin position="41"/>
        <end position="378"/>
    </location>
</feature>
<keyword evidence="4" id="KW-1185">Reference proteome</keyword>
<comment type="caution">
    <text evidence="3">The sequence shown here is derived from an EMBL/GenBank/DDBJ whole genome shotgun (WGS) entry which is preliminary data.</text>
</comment>
<evidence type="ECO:0000313" key="4">
    <source>
        <dbReference type="Proteomes" id="UP001595833"/>
    </source>
</evidence>
<dbReference type="PANTHER" id="PTHR46825">
    <property type="entry name" value="D-ALANYL-D-ALANINE-CARBOXYPEPTIDASE/ENDOPEPTIDASE AMPH"/>
    <property type="match status" value="1"/>
</dbReference>
<evidence type="ECO:0000259" key="2">
    <source>
        <dbReference type="Pfam" id="PF00144"/>
    </source>
</evidence>
<gene>
    <name evidence="3" type="ORF">ACFPFM_24520</name>
</gene>
<dbReference type="Proteomes" id="UP001595833">
    <property type="component" value="Unassembled WGS sequence"/>
</dbReference>
<keyword evidence="1" id="KW-0732">Signal</keyword>
<dbReference type="GO" id="GO:0016787">
    <property type="term" value="F:hydrolase activity"/>
    <property type="evidence" value="ECO:0007669"/>
    <property type="project" value="UniProtKB-KW"/>
</dbReference>
<dbReference type="InterPro" id="IPR050491">
    <property type="entry name" value="AmpC-like"/>
</dbReference>
<protein>
    <submittedName>
        <fullName evidence="3">Serine hydrolase domain-containing protein</fullName>
        <ecNumber evidence="3">3.-.-.-</ecNumber>
    </submittedName>
</protein>
<dbReference type="InterPro" id="IPR001466">
    <property type="entry name" value="Beta-lactam-related"/>
</dbReference>
<dbReference type="InterPro" id="IPR012338">
    <property type="entry name" value="Beta-lactam/transpept-like"/>
</dbReference>